<feature type="compositionally biased region" description="Basic and acidic residues" evidence="1">
    <location>
        <begin position="420"/>
        <end position="429"/>
    </location>
</feature>
<dbReference type="STRING" id="452.Lspi_2105"/>
<feature type="signal peptide" evidence="2">
    <location>
        <begin position="1"/>
        <end position="19"/>
    </location>
</feature>
<comment type="caution">
    <text evidence="3">The sequence shown here is derived from an EMBL/GenBank/DDBJ whole genome shotgun (WGS) entry which is preliminary data.</text>
</comment>
<proteinExistence type="predicted"/>
<accession>A0A0W0Z049</accession>
<sequence length="429" mass="48360">MKLFWLLVLLINATIPAYADQSFALSEHLAAGQQVLLKFDPQTPGEKNTLLHLNNGLAVTYGHIISLGDLFGVVGKPVALGKNQTARRQRFLAAFATLAEEKSAVTEAIQLNQVIANELKTIEDARKAGESPEEVYRRIGNEVGRQINCITGGGCTSSGWWLVPGRYLKLAMKNYDHFSPFAEIAYITGHQLAIEQAIRAHHSGKRGDLEQAYALDALACHYLSDLFAAGHLRTPRRELQEQITPEVVGSLLANYMHNEENEQGIRVHNGHGHHWSVFGDFSYFNSANKENRQQLANALQHSVDDIFTAYYQGYSAPATDNSGDIPQADEYGPEAKEAISALFYWDQKRKKLMRRKDITNPHDQSWTDNWWGWSTLLALKKHYGVEPDMQPYWKKLIHERAETKLPASERNTISYNSKKPVNDKVYGKK</sequence>
<evidence type="ECO:0000256" key="1">
    <source>
        <dbReference type="SAM" id="MobiDB-lite"/>
    </source>
</evidence>
<evidence type="ECO:0000313" key="3">
    <source>
        <dbReference type="EMBL" id="KTD62255.1"/>
    </source>
</evidence>
<evidence type="ECO:0000313" key="4">
    <source>
        <dbReference type="Proteomes" id="UP000054877"/>
    </source>
</evidence>
<dbReference type="EMBL" id="LNYX01000030">
    <property type="protein sequence ID" value="KTD62255.1"/>
    <property type="molecule type" value="Genomic_DNA"/>
</dbReference>
<keyword evidence="2" id="KW-0732">Signal</keyword>
<feature type="chain" id="PRO_5006918139" evidence="2">
    <location>
        <begin position="20"/>
        <end position="429"/>
    </location>
</feature>
<dbReference type="CDD" id="cd22893">
    <property type="entry name" value="PlcA-like"/>
    <property type="match status" value="1"/>
</dbReference>
<dbReference type="AlphaFoldDB" id="A0A0W0Z049"/>
<reference evidence="3 4" key="1">
    <citation type="submission" date="2015-11" db="EMBL/GenBank/DDBJ databases">
        <title>Genomic analysis of 38 Legionella species identifies large and diverse effector repertoires.</title>
        <authorList>
            <person name="Burstein D."/>
            <person name="Amaro F."/>
            <person name="Zusman T."/>
            <person name="Lifshitz Z."/>
            <person name="Cohen O."/>
            <person name="Gilbert J.A."/>
            <person name="Pupko T."/>
            <person name="Shuman H.A."/>
            <person name="Segal G."/>
        </authorList>
    </citation>
    <scope>NUCLEOTIDE SEQUENCE [LARGE SCALE GENOMIC DNA]</scope>
    <source>
        <strain evidence="3 4">Mt.St.Helens-9</strain>
    </source>
</reference>
<dbReference type="Proteomes" id="UP000054877">
    <property type="component" value="Unassembled WGS sequence"/>
</dbReference>
<name>A0A0W0Z049_LEGSP</name>
<organism evidence="3 4">
    <name type="scientific">Legionella spiritensis</name>
    <dbReference type="NCBI Taxonomy" id="452"/>
    <lineage>
        <taxon>Bacteria</taxon>
        <taxon>Pseudomonadati</taxon>
        <taxon>Pseudomonadota</taxon>
        <taxon>Gammaproteobacteria</taxon>
        <taxon>Legionellales</taxon>
        <taxon>Legionellaceae</taxon>
        <taxon>Legionella</taxon>
    </lineage>
</organism>
<dbReference type="InterPro" id="IPR049756">
    <property type="entry name" value="PlcA-like_dom"/>
</dbReference>
<feature type="region of interest" description="Disordered" evidence="1">
    <location>
        <begin position="407"/>
        <end position="429"/>
    </location>
</feature>
<gene>
    <name evidence="3" type="ORF">Lspi_2105</name>
</gene>
<dbReference type="PATRIC" id="fig|452.5.peg.2316"/>
<dbReference type="RefSeq" id="WP_058484012.1">
    <property type="nucleotide sequence ID" value="NZ_CAAAII010000004.1"/>
</dbReference>
<protein>
    <submittedName>
        <fullName evidence="3">Phosphatidylcholine hydrolyzing phospholipase</fullName>
    </submittedName>
</protein>
<keyword evidence="4" id="KW-1185">Reference proteome</keyword>
<evidence type="ECO:0000256" key="2">
    <source>
        <dbReference type="SAM" id="SignalP"/>
    </source>
</evidence>
<dbReference type="OrthoDB" id="737780at2"/>
<feature type="compositionally biased region" description="Polar residues" evidence="1">
    <location>
        <begin position="409"/>
        <end position="419"/>
    </location>
</feature>